<dbReference type="InterPro" id="IPR044810">
    <property type="entry name" value="WRKY_plant"/>
</dbReference>
<dbReference type="AlphaFoldDB" id="A0A2Z6PHY6"/>
<protein>
    <recommendedName>
        <fullName evidence="7">WRKY domain-containing protein</fullName>
    </recommendedName>
</protein>
<evidence type="ECO:0000256" key="2">
    <source>
        <dbReference type="ARBA" id="ARBA00023015"/>
    </source>
</evidence>
<dbReference type="Proteomes" id="UP000242715">
    <property type="component" value="Unassembled WGS sequence"/>
</dbReference>
<dbReference type="GO" id="GO:0043565">
    <property type="term" value="F:sequence-specific DNA binding"/>
    <property type="evidence" value="ECO:0007669"/>
    <property type="project" value="InterPro"/>
</dbReference>
<dbReference type="PANTHER" id="PTHR31282">
    <property type="entry name" value="WRKY TRANSCRIPTION FACTOR 21-RELATED"/>
    <property type="match status" value="1"/>
</dbReference>
<feature type="compositionally biased region" description="Polar residues" evidence="6">
    <location>
        <begin position="40"/>
        <end position="62"/>
    </location>
</feature>
<dbReference type="InterPro" id="IPR018872">
    <property type="entry name" value="Zn-cluster-dom"/>
</dbReference>
<dbReference type="GO" id="GO:0003700">
    <property type="term" value="F:DNA-binding transcription factor activity"/>
    <property type="evidence" value="ECO:0007669"/>
    <property type="project" value="InterPro"/>
</dbReference>
<dbReference type="InterPro" id="IPR036576">
    <property type="entry name" value="WRKY_dom_sf"/>
</dbReference>
<dbReference type="InterPro" id="IPR003657">
    <property type="entry name" value="WRKY_dom"/>
</dbReference>
<evidence type="ECO:0000256" key="4">
    <source>
        <dbReference type="ARBA" id="ARBA00023163"/>
    </source>
</evidence>
<dbReference type="PROSITE" id="PS50811">
    <property type="entry name" value="WRKY"/>
    <property type="match status" value="1"/>
</dbReference>
<feature type="region of interest" description="Disordered" evidence="6">
    <location>
        <begin position="39"/>
        <end position="62"/>
    </location>
</feature>
<dbReference type="GO" id="GO:0005516">
    <property type="term" value="F:calmodulin binding"/>
    <property type="evidence" value="ECO:0007669"/>
    <property type="project" value="UniProtKB-ARBA"/>
</dbReference>
<accession>A0A2Z6PHY6</accession>
<dbReference type="Pfam" id="PF03106">
    <property type="entry name" value="WRKY"/>
    <property type="match status" value="1"/>
</dbReference>
<keyword evidence="4" id="KW-0804">Transcription</keyword>
<keyword evidence="3" id="KW-0238">DNA-binding</keyword>
<feature type="domain" description="WRKY" evidence="7">
    <location>
        <begin position="201"/>
        <end position="267"/>
    </location>
</feature>
<keyword evidence="9" id="KW-1185">Reference proteome</keyword>
<reference evidence="9" key="1">
    <citation type="journal article" date="2017" name="Front. Plant Sci.">
        <title>Climate Clever Clovers: New Paradigm to Reduce the Environmental Footprint of Ruminants by Breeding Low Methanogenic Forages Utilizing Haplotype Variation.</title>
        <authorList>
            <person name="Kaur P."/>
            <person name="Appels R."/>
            <person name="Bayer P.E."/>
            <person name="Keeble-Gagnere G."/>
            <person name="Wang J."/>
            <person name="Hirakawa H."/>
            <person name="Shirasawa K."/>
            <person name="Vercoe P."/>
            <person name="Stefanova K."/>
            <person name="Durmic Z."/>
            <person name="Nichols P."/>
            <person name="Revell C."/>
            <person name="Isobe S.N."/>
            <person name="Edwards D."/>
            <person name="Erskine W."/>
        </authorList>
    </citation>
    <scope>NUCLEOTIDE SEQUENCE [LARGE SCALE GENOMIC DNA]</scope>
    <source>
        <strain evidence="9">cv. Daliak</strain>
    </source>
</reference>
<comment type="subcellular location">
    <subcellularLocation>
        <location evidence="1">Nucleus</location>
    </subcellularLocation>
</comment>
<feature type="region of interest" description="Disordered" evidence="6">
    <location>
        <begin position="153"/>
        <end position="185"/>
    </location>
</feature>
<proteinExistence type="predicted"/>
<evidence type="ECO:0000259" key="7">
    <source>
        <dbReference type="PROSITE" id="PS50811"/>
    </source>
</evidence>
<dbReference type="SMART" id="SM00774">
    <property type="entry name" value="WRKY"/>
    <property type="match status" value="1"/>
</dbReference>
<sequence length="286" mass="31532">MEFSNKNTTVNNLKKLSSLHNRIGHARFRRAPVVPLPQLPHTSFASTTTSLPPQTFSTSTNTSLPPPLLHIQPQPPQHQSLTLDFTKPNILISNSESLSLDLDIPKETFSVSSNSSFMSSAITGDIIGDGSVSNGIQSSSLFLTPAIFGGKPPLSSSSSLKNKCHSHSDSGKRSGSNKCHCTKERKNRMKRTVRVAAISDKIADIPSDEYKWRKYGQKLIKGSVYPRGYYKCSTVKGCPARKKVERAKDDPNMMIVTYLEGHCHEIHIENISRSGPMDLVVFEGQH</sequence>
<organism evidence="8 9">
    <name type="scientific">Trifolium subterraneum</name>
    <name type="common">Subterranean clover</name>
    <dbReference type="NCBI Taxonomy" id="3900"/>
    <lineage>
        <taxon>Eukaryota</taxon>
        <taxon>Viridiplantae</taxon>
        <taxon>Streptophyta</taxon>
        <taxon>Embryophyta</taxon>
        <taxon>Tracheophyta</taxon>
        <taxon>Spermatophyta</taxon>
        <taxon>Magnoliopsida</taxon>
        <taxon>eudicotyledons</taxon>
        <taxon>Gunneridae</taxon>
        <taxon>Pentapetalae</taxon>
        <taxon>rosids</taxon>
        <taxon>fabids</taxon>
        <taxon>Fabales</taxon>
        <taxon>Fabaceae</taxon>
        <taxon>Papilionoideae</taxon>
        <taxon>50 kb inversion clade</taxon>
        <taxon>NPAAA clade</taxon>
        <taxon>Hologalegina</taxon>
        <taxon>IRL clade</taxon>
        <taxon>Trifolieae</taxon>
        <taxon>Trifolium</taxon>
    </lineage>
</organism>
<dbReference type="Pfam" id="PF10533">
    <property type="entry name" value="Plant_zn_clust"/>
    <property type="match status" value="1"/>
</dbReference>
<dbReference type="EMBL" id="DF974667">
    <property type="protein sequence ID" value="GAU49972.1"/>
    <property type="molecule type" value="Genomic_DNA"/>
</dbReference>
<dbReference type="FunFam" id="2.20.25.80:FF:000004">
    <property type="entry name" value="WRKY transcription factor 65"/>
    <property type="match status" value="1"/>
</dbReference>
<dbReference type="OrthoDB" id="777189at2759"/>
<name>A0A2Z6PHY6_TRISU</name>
<dbReference type="SUPFAM" id="SSF118290">
    <property type="entry name" value="WRKY DNA-binding domain"/>
    <property type="match status" value="1"/>
</dbReference>
<dbReference type="Gene3D" id="2.20.25.80">
    <property type="entry name" value="WRKY domain"/>
    <property type="match status" value="1"/>
</dbReference>
<evidence type="ECO:0000256" key="1">
    <source>
        <dbReference type="ARBA" id="ARBA00004123"/>
    </source>
</evidence>
<evidence type="ECO:0000256" key="6">
    <source>
        <dbReference type="SAM" id="MobiDB-lite"/>
    </source>
</evidence>
<keyword evidence="5" id="KW-0539">Nucleus</keyword>
<keyword evidence="2" id="KW-0805">Transcription regulation</keyword>
<gene>
    <name evidence="8" type="ORF">TSUD_307270</name>
</gene>
<evidence type="ECO:0000313" key="9">
    <source>
        <dbReference type="Proteomes" id="UP000242715"/>
    </source>
</evidence>
<evidence type="ECO:0000256" key="5">
    <source>
        <dbReference type="ARBA" id="ARBA00023242"/>
    </source>
</evidence>
<evidence type="ECO:0000313" key="8">
    <source>
        <dbReference type="EMBL" id="GAU49972.1"/>
    </source>
</evidence>
<dbReference type="GO" id="GO:0005634">
    <property type="term" value="C:nucleus"/>
    <property type="evidence" value="ECO:0007669"/>
    <property type="project" value="UniProtKB-SubCell"/>
</dbReference>
<evidence type="ECO:0000256" key="3">
    <source>
        <dbReference type="ARBA" id="ARBA00023125"/>
    </source>
</evidence>